<dbReference type="InterPro" id="IPR019635">
    <property type="entry name" value="DUF2500"/>
</dbReference>
<proteinExistence type="predicted"/>
<dbReference type="EMBL" id="BMHB01000003">
    <property type="protein sequence ID" value="GGI17511.1"/>
    <property type="molecule type" value="Genomic_DNA"/>
</dbReference>
<keyword evidence="1" id="KW-1133">Transmembrane helix</keyword>
<reference evidence="3" key="1">
    <citation type="journal article" date="2019" name="Int. J. Syst. Evol. Microbiol.">
        <title>The Global Catalogue of Microorganisms (GCM) 10K type strain sequencing project: providing services to taxonomists for standard genome sequencing and annotation.</title>
        <authorList>
            <consortium name="The Broad Institute Genomics Platform"/>
            <consortium name="The Broad Institute Genome Sequencing Center for Infectious Disease"/>
            <person name="Wu L."/>
            <person name="Ma J."/>
        </authorList>
    </citation>
    <scope>NUCLEOTIDE SEQUENCE [LARGE SCALE GENOMIC DNA]</scope>
    <source>
        <strain evidence="3">CGMCC 1.14993</strain>
    </source>
</reference>
<dbReference type="AlphaFoldDB" id="A0A8J3F547"/>
<name>A0A8J3F547_9BACI</name>
<comment type="caution">
    <text evidence="2">The sequence shown here is derived from an EMBL/GenBank/DDBJ whole genome shotgun (WGS) entry which is preliminary data.</text>
</comment>
<keyword evidence="3" id="KW-1185">Reference proteome</keyword>
<dbReference type="RefSeq" id="WP_088002004.1">
    <property type="nucleotide sequence ID" value="NZ_BMHB01000003.1"/>
</dbReference>
<dbReference type="Proteomes" id="UP000626244">
    <property type="component" value="Unassembled WGS sequence"/>
</dbReference>
<evidence type="ECO:0000313" key="3">
    <source>
        <dbReference type="Proteomes" id="UP000626244"/>
    </source>
</evidence>
<gene>
    <name evidence="2" type="ORF">GCM10007380_38310</name>
</gene>
<organism evidence="2 3">
    <name type="scientific">Gottfriedia solisilvae</name>
    <dbReference type="NCBI Taxonomy" id="1516104"/>
    <lineage>
        <taxon>Bacteria</taxon>
        <taxon>Bacillati</taxon>
        <taxon>Bacillota</taxon>
        <taxon>Bacilli</taxon>
        <taxon>Bacillales</taxon>
        <taxon>Bacillaceae</taxon>
        <taxon>Gottfriedia</taxon>
    </lineage>
</organism>
<evidence type="ECO:0000256" key="1">
    <source>
        <dbReference type="SAM" id="Phobius"/>
    </source>
</evidence>
<keyword evidence="1" id="KW-0472">Membrane</keyword>
<evidence type="ECO:0008006" key="4">
    <source>
        <dbReference type="Google" id="ProtNLM"/>
    </source>
</evidence>
<dbReference type="Pfam" id="PF10694">
    <property type="entry name" value="DUF2500"/>
    <property type="match status" value="1"/>
</dbReference>
<dbReference type="OrthoDB" id="282886at2"/>
<dbReference type="Gene3D" id="2.40.50.660">
    <property type="match status" value="1"/>
</dbReference>
<keyword evidence="1" id="KW-0812">Transmembrane</keyword>
<accession>A0A8J3F547</accession>
<sequence>MFGFDTDLDAFKIIAFVFPILFIFVFASIFLTLLKVLKQWNYNNKQPKITVPATLLTKSTKVIQHKRNQYIMPSPTSYSLTFEVESGESIELSVDGLTYGKFIENETGILTYQGNKLIHFER</sequence>
<evidence type="ECO:0000313" key="2">
    <source>
        <dbReference type="EMBL" id="GGI17511.1"/>
    </source>
</evidence>
<feature type="transmembrane region" description="Helical" evidence="1">
    <location>
        <begin position="13"/>
        <end position="37"/>
    </location>
</feature>
<protein>
    <recommendedName>
        <fullName evidence="4">DUF2500 domain-containing protein</fullName>
    </recommendedName>
</protein>